<dbReference type="PANTHER" id="PTHR30437:SF5">
    <property type="entry name" value="REGULATOR OF NUCLEOSIDE DIPHOSPHATE KINASE"/>
    <property type="match status" value="1"/>
</dbReference>
<gene>
    <name evidence="2" type="ORF">F9K24_13055</name>
</gene>
<dbReference type="GO" id="GO:0032784">
    <property type="term" value="P:regulation of DNA-templated transcription elongation"/>
    <property type="evidence" value="ECO:0007669"/>
    <property type="project" value="InterPro"/>
</dbReference>
<comment type="caution">
    <text evidence="2">The sequence shown here is derived from an EMBL/GenBank/DDBJ whole genome shotgun (WGS) entry which is preliminary data.</text>
</comment>
<dbReference type="EMBL" id="WBUI01000013">
    <property type="protein sequence ID" value="KAB2931520.1"/>
    <property type="molecule type" value="Genomic_DNA"/>
</dbReference>
<dbReference type="GO" id="GO:0003677">
    <property type="term" value="F:DNA binding"/>
    <property type="evidence" value="ECO:0007669"/>
    <property type="project" value="InterPro"/>
</dbReference>
<evidence type="ECO:0000313" key="3">
    <source>
        <dbReference type="Proteomes" id="UP000460298"/>
    </source>
</evidence>
<dbReference type="InterPro" id="IPR023459">
    <property type="entry name" value="Tscrpt_elong_fac_GreA/B_fam"/>
</dbReference>
<dbReference type="AlphaFoldDB" id="A0A833LWT2"/>
<dbReference type="InterPro" id="IPR036953">
    <property type="entry name" value="GreA/GreB_C_sf"/>
</dbReference>
<dbReference type="InterPro" id="IPR001437">
    <property type="entry name" value="Tscrpt_elong_fac_GreA/B_C"/>
</dbReference>
<dbReference type="GO" id="GO:0070063">
    <property type="term" value="F:RNA polymerase binding"/>
    <property type="evidence" value="ECO:0007669"/>
    <property type="project" value="InterPro"/>
</dbReference>
<accession>A0A833LWT2</accession>
<proteinExistence type="predicted"/>
<dbReference type="PANTHER" id="PTHR30437">
    <property type="entry name" value="TRANSCRIPTION ELONGATION FACTOR GREA"/>
    <property type="match status" value="1"/>
</dbReference>
<keyword evidence="2" id="KW-0648">Protein biosynthesis</keyword>
<evidence type="ECO:0000259" key="1">
    <source>
        <dbReference type="Pfam" id="PF01272"/>
    </source>
</evidence>
<dbReference type="GO" id="GO:0006354">
    <property type="term" value="P:DNA-templated transcription elongation"/>
    <property type="evidence" value="ECO:0007669"/>
    <property type="project" value="TreeGrafter"/>
</dbReference>
<dbReference type="Gene3D" id="3.10.50.30">
    <property type="entry name" value="Transcription elongation factor, GreA/GreB, C-terminal domain"/>
    <property type="match status" value="1"/>
</dbReference>
<name>A0A833LWT2_9LEPT</name>
<keyword evidence="2" id="KW-0251">Elongation factor</keyword>
<dbReference type="GO" id="GO:0003746">
    <property type="term" value="F:translation elongation factor activity"/>
    <property type="evidence" value="ECO:0007669"/>
    <property type="project" value="UniProtKB-KW"/>
</dbReference>
<dbReference type="SUPFAM" id="SSF54534">
    <property type="entry name" value="FKBP-like"/>
    <property type="match status" value="1"/>
</dbReference>
<protein>
    <submittedName>
        <fullName evidence="2">Transcription elongation factor GreAB</fullName>
    </submittedName>
</protein>
<sequence>MPAEIYITDIDYRRINECIAEKHTPREAENLHLLRLELTRARRVKQAKIPPDVVTMRSRFRLKDLGNPQSFEYTLVYPEEADFLSGKLSVLSPIGTAVLGQKTGNVIEWKVPAGTRYFVVDEILFQPEAALEFDL</sequence>
<dbReference type="Pfam" id="PF01272">
    <property type="entry name" value="GreA_GreB"/>
    <property type="match status" value="1"/>
</dbReference>
<feature type="domain" description="Transcription elongation factor GreA/GreB C-terminal" evidence="1">
    <location>
        <begin position="50"/>
        <end position="120"/>
    </location>
</feature>
<organism evidence="2 3">
    <name type="scientific">Leptonema illini</name>
    <dbReference type="NCBI Taxonomy" id="183"/>
    <lineage>
        <taxon>Bacteria</taxon>
        <taxon>Pseudomonadati</taxon>
        <taxon>Spirochaetota</taxon>
        <taxon>Spirochaetia</taxon>
        <taxon>Leptospirales</taxon>
        <taxon>Leptospiraceae</taxon>
        <taxon>Leptonema</taxon>
    </lineage>
</organism>
<evidence type="ECO:0000313" key="2">
    <source>
        <dbReference type="EMBL" id="KAB2931520.1"/>
    </source>
</evidence>
<dbReference type="Proteomes" id="UP000460298">
    <property type="component" value="Unassembled WGS sequence"/>
</dbReference>
<reference evidence="2 3" key="1">
    <citation type="submission" date="2019-10" db="EMBL/GenBank/DDBJ databases">
        <title>Extracellular Electron Transfer in a Candidatus Methanoperedens spp. Enrichment Culture.</title>
        <authorList>
            <person name="Berger S."/>
            <person name="Rangel Shaw D."/>
            <person name="Berben T."/>
            <person name="In 'T Zandt M."/>
            <person name="Frank J."/>
            <person name="Reimann J."/>
            <person name="Jetten M.S.M."/>
            <person name="Welte C.U."/>
        </authorList>
    </citation>
    <scope>NUCLEOTIDE SEQUENCE [LARGE SCALE GENOMIC DNA]</scope>
    <source>
        <strain evidence="2">SB12</strain>
    </source>
</reference>